<feature type="domain" description="SUF system FeS cluster assembly SufBD core" evidence="1">
    <location>
        <begin position="125"/>
        <end position="352"/>
    </location>
</feature>
<dbReference type="NCBIfam" id="TIGR01981">
    <property type="entry name" value="sufD"/>
    <property type="match status" value="1"/>
</dbReference>
<dbReference type="Pfam" id="PF01458">
    <property type="entry name" value="SUFBD_core"/>
    <property type="match status" value="1"/>
</dbReference>
<dbReference type="SUPFAM" id="SSF101960">
    <property type="entry name" value="Stabilizer of iron transporter SufD"/>
    <property type="match status" value="1"/>
</dbReference>
<reference evidence="2" key="1">
    <citation type="submission" date="2018-05" db="EMBL/GenBank/DDBJ databases">
        <authorList>
            <person name="Lanie J.A."/>
            <person name="Ng W.-L."/>
            <person name="Kazmierczak K.M."/>
            <person name="Andrzejewski T.M."/>
            <person name="Davidsen T.M."/>
            <person name="Wayne K.J."/>
            <person name="Tettelin H."/>
            <person name="Glass J.I."/>
            <person name="Rusch D."/>
            <person name="Podicherti R."/>
            <person name="Tsui H.-C.T."/>
            <person name="Winkler M.E."/>
        </authorList>
    </citation>
    <scope>NUCLEOTIDE SEQUENCE</scope>
</reference>
<gene>
    <name evidence="2" type="ORF">METZ01_LOCUS51966</name>
</gene>
<organism evidence="2">
    <name type="scientific">marine metagenome</name>
    <dbReference type="NCBI Taxonomy" id="408172"/>
    <lineage>
        <taxon>unclassified sequences</taxon>
        <taxon>metagenomes</taxon>
        <taxon>ecological metagenomes</taxon>
    </lineage>
</organism>
<dbReference type="AlphaFoldDB" id="A0A381S4U2"/>
<dbReference type="InterPro" id="IPR037284">
    <property type="entry name" value="SUF_FeS_clus_asmbl_SufBD_sf"/>
</dbReference>
<dbReference type="PANTHER" id="PTHR43575:SF1">
    <property type="entry name" value="PROTEIN ABCI7, CHLOROPLASTIC"/>
    <property type="match status" value="1"/>
</dbReference>
<name>A0A381S4U2_9ZZZZ</name>
<dbReference type="PANTHER" id="PTHR43575">
    <property type="entry name" value="PROTEIN ABCI7, CHLOROPLASTIC"/>
    <property type="match status" value="1"/>
</dbReference>
<evidence type="ECO:0000259" key="1">
    <source>
        <dbReference type="Pfam" id="PF01458"/>
    </source>
</evidence>
<protein>
    <recommendedName>
        <fullName evidence="1">SUF system FeS cluster assembly SufBD core domain-containing protein</fullName>
    </recommendedName>
</protein>
<accession>A0A381S4U2</accession>
<dbReference type="InterPro" id="IPR000825">
    <property type="entry name" value="SUF_FeS_clus_asmbl_SufBD_core"/>
</dbReference>
<dbReference type="GO" id="GO:0016226">
    <property type="term" value="P:iron-sulfur cluster assembly"/>
    <property type="evidence" value="ECO:0007669"/>
    <property type="project" value="InterPro"/>
</dbReference>
<dbReference type="InterPro" id="IPR011542">
    <property type="entry name" value="SUF_FeS_clus_asmbl_SufD"/>
</dbReference>
<evidence type="ECO:0000313" key="2">
    <source>
        <dbReference type="EMBL" id="SUZ99112.1"/>
    </source>
</evidence>
<dbReference type="InterPro" id="IPR055346">
    <property type="entry name" value="Fe-S_cluster_assembly_SufBD"/>
</dbReference>
<proteinExistence type="predicted"/>
<dbReference type="EMBL" id="UINC01002670">
    <property type="protein sequence ID" value="SUZ99112.1"/>
    <property type="molecule type" value="Genomic_DNA"/>
</dbReference>
<sequence>MPSKKDEKWQYTDIEPYIKKSFELFAKKNGHKKSKKNKPLMEKNNDKDIIIYYQNGYFFSQKNLPNYIKTLCTSENPETFKSLFDRTSSNLISDINTLMLSDALVIETLKNQKIDDIIHIVICSENEENINPRFIFKLRENSSITIFQHQLASHASVINNLSDINCGDHSSLEIYKIIDEHDNGYHIDTQNIKLAKNSCLNLFALDLGADISRTNINADLVEKNASININALFSSRKKLHIDNQIMIKHLAEECFSSMDYRGIIRDNSTGVFGGTVYVDKNAQKTQSDMTNRNLLLSDNARINSKPVLEIYNEDVQCSHSATSGHLDYDKLFYIQSRGVCEKEARDMLIQSFADEFINKITNRRIRDAFQETITQ</sequence>